<dbReference type="KEGG" id="cthd:CDO33_17475"/>
<keyword evidence="2" id="KW-1185">Reference proteome</keyword>
<organism evidence="1 2">
    <name type="scientific">Clostridium thermosuccinogenes</name>
    <dbReference type="NCBI Taxonomy" id="84032"/>
    <lineage>
        <taxon>Bacteria</taxon>
        <taxon>Bacillati</taxon>
        <taxon>Bacillota</taxon>
        <taxon>Clostridia</taxon>
        <taxon>Eubacteriales</taxon>
        <taxon>Clostridiaceae</taxon>
        <taxon>Clostridium</taxon>
    </lineage>
</organism>
<name>A0A2K2F8Z7_9CLOT</name>
<evidence type="ECO:0000313" key="1">
    <source>
        <dbReference type="EMBL" id="PNT96286.1"/>
    </source>
</evidence>
<dbReference type="Proteomes" id="UP000236151">
    <property type="component" value="Unassembled WGS sequence"/>
</dbReference>
<dbReference type="AlphaFoldDB" id="A0A2K2F8Z7"/>
<dbReference type="RefSeq" id="WP_101299031.1">
    <property type="nucleotide sequence ID" value="NZ_CP021850.1"/>
</dbReference>
<gene>
    <name evidence="1" type="ORF">CDQ84_15450</name>
</gene>
<protein>
    <submittedName>
        <fullName evidence="1">Uncharacterized protein</fullName>
    </submittedName>
</protein>
<sequence length="118" mass="13613">MRRVNVYESEFCNKIVARVKYNEKLDYWNGRNWGNGGLGMHKGITKLKDGRFVIIIGSQIQGSKDYAYIVSKEEALQEVLESGNVELLEEQKFAELKTLYEKLCDLEEIDEAETTSEQ</sequence>
<dbReference type="OrthoDB" id="2083346at2"/>
<comment type="caution">
    <text evidence="1">The sequence shown here is derived from an EMBL/GenBank/DDBJ whole genome shotgun (WGS) entry which is preliminary data.</text>
</comment>
<reference evidence="1 2" key="1">
    <citation type="submission" date="2017-06" db="EMBL/GenBank/DDBJ databases">
        <title>Investigating the central metabolism of Clostridium thermosuccinogenes.</title>
        <authorList>
            <person name="Koendjbiharie J.G."/>
            <person name="van Kranenburg R."/>
        </authorList>
    </citation>
    <scope>NUCLEOTIDE SEQUENCE [LARGE SCALE GENOMIC DNA]</scope>
    <source>
        <strain evidence="1 2">DSM 5806</strain>
    </source>
</reference>
<accession>A0A2K2F8Z7</accession>
<proteinExistence type="predicted"/>
<evidence type="ECO:0000313" key="2">
    <source>
        <dbReference type="Proteomes" id="UP000236151"/>
    </source>
</evidence>
<dbReference type="EMBL" id="NIOJ01000051">
    <property type="protein sequence ID" value="PNT96286.1"/>
    <property type="molecule type" value="Genomic_DNA"/>
</dbReference>